<dbReference type="SUPFAM" id="SSF53098">
    <property type="entry name" value="Ribonuclease H-like"/>
    <property type="match status" value="1"/>
</dbReference>
<keyword evidence="2" id="KW-1185">Reference proteome</keyword>
<dbReference type="CDD" id="cd06222">
    <property type="entry name" value="RNase_H_like"/>
    <property type="match status" value="1"/>
</dbReference>
<dbReference type="Gramene" id="ONI17829">
    <property type="protein sequence ID" value="ONI17829"/>
    <property type="gene ID" value="PRUPE_3G181300"/>
</dbReference>
<dbReference type="HOGENOM" id="CLU_984828_0_0_1"/>
<evidence type="ECO:0000313" key="2">
    <source>
        <dbReference type="Proteomes" id="UP000006882"/>
    </source>
</evidence>
<name>M5WUT1_PRUPE</name>
<proteinExistence type="predicted"/>
<protein>
    <submittedName>
        <fullName evidence="1">Uncharacterized protein</fullName>
    </submittedName>
</protein>
<dbReference type="PANTHER" id="PTHR47074:SF11">
    <property type="entry name" value="REVERSE TRANSCRIPTASE-LIKE PROTEIN"/>
    <property type="match status" value="1"/>
</dbReference>
<dbReference type="eggNOG" id="KOG1075">
    <property type="taxonomic scope" value="Eukaryota"/>
</dbReference>
<accession>M5WUT1</accession>
<dbReference type="InterPro" id="IPR012337">
    <property type="entry name" value="RNaseH-like_sf"/>
</dbReference>
<dbReference type="Proteomes" id="UP000006882">
    <property type="component" value="Chromosome G3"/>
</dbReference>
<dbReference type="AlphaFoldDB" id="M5WUT1"/>
<sequence length="283" mass="31894">MIWKSILWGRQVIEDGLIWRVGNGASIRVFQDRWIPKPFTFKPLLARGLDWNTTVSNLLTASGSWDLPLLEQHFSLEDQDIISGIALVSVSQRGDSKYWFFSKNRKYTINTGYCVAVMRILEWGDRIRVLRKVFGCEFGSLQSPTKLKCEFGGQITRLDNMVENTMERLAVFKSCEERSKLPFVPQQVHWLKPRVNTFTLNCDGAVGRGQSGRGLGGCCSDHDGNFICGFASFGPPGLDVLGTELVAVREGLLMMGYMGFTRFTIGLDSQEAIYSQRWVGLVE</sequence>
<dbReference type="InterPro" id="IPR044730">
    <property type="entry name" value="RNase_H-like_dom_plant"/>
</dbReference>
<reference evidence="1 2" key="1">
    <citation type="journal article" date="2013" name="Nat. Genet.">
        <title>The high-quality draft genome of peach (Prunus persica) identifies unique patterns of genetic diversity, domestication and genome evolution.</title>
        <authorList>
            <consortium name="International Peach Genome Initiative"/>
            <person name="Verde I."/>
            <person name="Abbott A.G."/>
            <person name="Scalabrin S."/>
            <person name="Jung S."/>
            <person name="Shu S."/>
            <person name="Marroni F."/>
            <person name="Zhebentyayeva T."/>
            <person name="Dettori M.T."/>
            <person name="Grimwood J."/>
            <person name="Cattonaro F."/>
            <person name="Zuccolo A."/>
            <person name="Rossini L."/>
            <person name="Jenkins J."/>
            <person name="Vendramin E."/>
            <person name="Meisel L.A."/>
            <person name="Decroocq V."/>
            <person name="Sosinski B."/>
            <person name="Prochnik S."/>
            <person name="Mitros T."/>
            <person name="Policriti A."/>
            <person name="Cipriani G."/>
            <person name="Dondini L."/>
            <person name="Ficklin S."/>
            <person name="Goodstein D.M."/>
            <person name="Xuan P."/>
            <person name="Del Fabbro C."/>
            <person name="Aramini V."/>
            <person name="Copetti D."/>
            <person name="Gonzalez S."/>
            <person name="Horner D.S."/>
            <person name="Falchi R."/>
            <person name="Lucas S."/>
            <person name="Mica E."/>
            <person name="Maldonado J."/>
            <person name="Lazzari B."/>
            <person name="Bielenberg D."/>
            <person name="Pirona R."/>
            <person name="Miculan M."/>
            <person name="Barakat A."/>
            <person name="Testolin R."/>
            <person name="Stella A."/>
            <person name="Tartarini S."/>
            <person name="Tonutti P."/>
            <person name="Arus P."/>
            <person name="Orellana A."/>
            <person name="Wells C."/>
            <person name="Main D."/>
            <person name="Vizzotto G."/>
            <person name="Silva H."/>
            <person name="Salamini F."/>
            <person name="Schmutz J."/>
            <person name="Morgante M."/>
            <person name="Rokhsar D.S."/>
        </authorList>
    </citation>
    <scope>NUCLEOTIDE SEQUENCE [LARGE SCALE GENOMIC DNA]</scope>
    <source>
        <strain evidence="2">cv. Nemared</strain>
    </source>
</reference>
<gene>
    <name evidence="1" type="ORF">PRUPE_3G181300</name>
</gene>
<evidence type="ECO:0000313" key="1">
    <source>
        <dbReference type="EMBL" id="ONI17829.1"/>
    </source>
</evidence>
<dbReference type="OMA" id="IEMSSRW"/>
<dbReference type="PANTHER" id="PTHR47074">
    <property type="entry name" value="BNAC02G40300D PROTEIN"/>
    <property type="match status" value="1"/>
</dbReference>
<organism evidence="1 2">
    <name type="scientific">Prunus persica</name>
    <name type="common">Peach</name>
    <name type="synonym">Amygdalus persica</name>
    <dbReference type="NCBI Taxonomy" id="3760"/>
    <lineage>
        <taxon>Eukaryota</taxon>
        <taxon>Viridiplantae</taxon>
        <taxon>Streptophyta</taxon>
        <taxon>Embryophyta</taxon>
        <taxon>Tracheophyta</taxon>
        <taxon>Spermatophyta</taxon>
        <taxon>Magnoliopsida</taxon>
        <taxon>eudicotyledons</taxon>
        <taxon>Gunneridae</taxon>
        <taxon>Pentapetalae</taxon>
        <taxon>rosids</taxon>
        <taxon>fabids</taxon>
        <taxon>Rosales</taxon>
        <taxon>Rosaceae</taxon>
        <taxon>Amygdaloideae</taxon>
        <taxon>Amygdaleae</taxon>
        <taxon>Prunus</taxon>
    </lineage>
</organism>
<dbReference type="InterPro" id="IPR052929">
    <property type="entry name" value="RNase_H-like_EbsB-rel"/>
</dbReference>
<dbReference type="EMBL" id="CM007653">
    <property type="protein sequence ID" value="ONI17829.1"/>
    <property type="molecule type" value="Genomic_DNA"/>
</dbReference>